<dbReference type="HOGENOM" id="CLU_185311_0_0_5"/>
<dbReference type="Proteomes" id="UP000000552">
    <property type="component" value="Chromosome"/>
</dbReference>
<accession>Q983X6</accession>
<organism evidence="2 3">
    <name type="scientific">Mesorhizobium japonicum (strain LMG 29417 / CECT 9101 / MAFF 303099)</name>
    <name type="common">Mesorhizobium loti (strain MAFF 303099)</name>
    <dbReference type="NCBI Taxonomy" id="266835"/>
    <lineage>
        <taxon>Bacteria</taxon>
        <taxon>Pseudomonadati</taxon>
        <taxon>Pseudomonadota</taxon>
        <taxon>Alphaproteobacteria</taxon>
        <taxon>Hyphomicrobiales</taxon>
        <taxon>Phyllobacteriaceae</taxon>
        <taxon>Mesorhizobium</taxon>
    </lineage>
</organism>
<dbReference type="KEGG" id="mlo:msr8122"/>
<evidence type="ECO:0000256" key="1">
    <source>
        <dbReference type="SAM" id="MobiDB-lite"/>
    </source>
</evidence>
<proteinExistence type="predicted"/>
<protein>
    <submittedName>
        <fullName evidence="2">Msr8122 protein</fullName>
    </submittedName>
</protein>
<feature type="region of interest" description="Disordered" evidence="1">
    <location>
        <begin position="1"/>
        <end position="26"/>
    </location>
</feature>
<gene>
    <name evidence="2" type="ordered locus">msr8122</name>
</gene>
<evidence type="ECO:0000313" key="3">
    <source>
        <dbReference type="Proteomes" id="UP000000552"/>
    </source>
</evidence>
<sequence>MCGPANGRGKTSSGWGGENEAMSKREIGTSLALGRRIAQLRARMQDAEISDHEMKTFHKVAAIMGAGDGSLQLNADDLIAASFLVEASGPAPNR</sequence>
<evidence type="ECO:0000313" key="2">
    <source>
        <dbReference type="EMBL" id="BAB53754.1"/>
    </source>
</evidence>
<name>Q983X6_RHILO</name>
<reference evidence="2 3" key="1">
    <citation type="journal article" date="2000" name="DNA Res.">
        <title>Complete genome structure of the nitrogen-fixing symbiotic bacterium Mesorhizobium loti.</title>
        <authorList>
            <person name="Kaneko T."/>
            <person name="Nakamura Y."/>
            <person name="Sato S."/>
            <person name="Asamizu E."/>
            <person name="Kato T."/>
            <person name="Sasamoto S."/>
            <person name="Watanabe A."/>
            <person name="Idesawa K."/>
            <person name="Ishikawa A."/>
            <person name="Kawashima K."/>
            <person name="Kimura T."/>
            <person name="Kishida Y."/>
            <person name="Kiyokawa C."/>
            <person name="Kohara M."/>
            <person name="Matsumoto M."/>
            <person name="Matsuno A."/>
            <person name="Mochizuki Y."/>
            <person name="Nakayama S."/>
            <person name="Nakazaki N."/>
            <person name="Shimpo S."/>
            <person name="Sugimoto M."/>
            <person name="Takeuchi C."/>
            <person name="Yamada M."/>
            <person name="Tabata S."/>
        </authorList>
    </citation>
    <scope>NUCLEOTIDE SEQUENCE [LARGE SCALE GENOMIC DNA]</scope>
    <source>
        <strain evidence="3">LMG 29417 / CECT 9101 / MAFF 303099</strain>
    </source>
</reference>
<dbReference type="EMBL" id="BA000012">
    <property type="protein sequence ID" value="BAB53754.1"/>
    <property type="molecule type" value="Genomic_DNA"/>
</dbReference>
<dbReference type="AlphaFoldDB" id="Q983X6"/>